<name>A0AAD6A4L4_9TELE</name>
<evidence type="ECO:0000313" key="3">
    <source>
        <dbReference type="Proteomes" id="UP001219934"/>
    </source>
</evidence>
<comment type="caution">
    <text evidence="2">The sequence shown here is derived from an EMBL/GenBank/DDBJ whole genome shotgun (WGS) entry which is preliminary data.</text>
</comment>
<sequence length="166" mass="17606">MPAVSLKPSGPRRSFAVQDSEGDEHLLSWEGESPTVRLASNIPVSCTKYLLRINPHCPLRDSAVFSGLSYRFSRCQKERGVSVLLQGTGGVPAAAVAVQPLPPAKGLSFVQVGQGQPFHYNIPEVPGPSGTVTAATTSSDPHRRRVSAPGVRQRTPGAAELLLDQA</sequence>
<evidence type="ECO:0000313" key="2">
    <source>
        <dbReference type="EMBL" id="KAJ4918309.1"/>
    </source>
</evidence>
<evidence type="ECO:0000256" key="1">
    <source>
        <dbReference type="SAM" id="MobiDB-lite"/>
    </source>
</evidence>
<dbReference type="Proteomes" id="UP001219934">
    <property type="component" value="Unassembled WGS sequence"/>
</dbReference>
<reference evidence="2" key="1">
    <citation type="submission" date="2022-11" db="EMBL/GenBank/DDBJ databases">
        <title>Chromosome-level genome of Pogonophryne albipinna.</title>
        <authorList>
            <person name="Jo E."/>
        </authorList>
    </citation>
    <scope>NUCLEOTIDE SEQUENCE</scope>
    <source>
        <strain evidence="2">SGF0006</strain>
        <tissue evidence="2">Muscle</tissue>
    </source>
</reference>
<keyword evidence="3" id="KW-1185">Reference proteome</keyword>
<proteinExistence type="predicted"/>
<feature type="region of interest" description="Disordered" evidence="1">
    <location>
        <begin position="124"/>
        <end position="166"/>
    </location>
</feature>
<organism evidence="2 3">
    <name type="scientific">Pogonophryne albipinna</name>
    <dbReference type="NCBI Taxonomy" id="1090488"/>
    <lineage>
        <taxon>Eukaryota</taxon>
        <taxon>Metazoa</taxon>
        <taxon>Chordata</taxon>
        <taxon>Craniata</taxon>
        <taxon>Vertebrata</taxon>
        <taxon>Euteleostomi</taxon>
        <taxon>Actinopterygii</taxon>
        <taxon>Neopterygii</taxon>
        <taxon>Teleostei</taxon>
        <taxon>Neoteleostei</taxon>
        <taxon>Acanthomorphata</taxon>
        <taxon>Eupercaria</taxon>
        <taxon>Perciformes</taxon>
        <taxon>Notothenioidei</taxon>
        <taxon>Pogonophryne</taxon>
    </lineage>
</organism>
<gene>
    <name evidence="2" type="ORF">JOQ06_004173</name>
</gene>
<feature type="compositionally biased region" description="Polar residues" evidence="1">
    <location>
        <begin position="130"/>
        <end position="139"/>
    </location>
</feature>
<dbReference type="EMBL" id="JAPTMU010000559">
    <property type="protein sequence ID" value="KAJ4918309.1"/>
    <property type="molecule type" value="Genomic_DNA"/>
</dbReference>
<protein>
    <submittedName>
        <fullName evidence="2">Uncharacterized protein</fullName>
    </submittedName>
</protein>
<accession>A0AAD6A4L4</accession>
<dbReference type="AlphaFoldDB" id="A0AAD6A4L4"/>